<dbReference type="Pfam" id="PF14310">
    <property type="entry name" value="Fn3-like"/>
    <property type="match status" value="1"/>
</dbReference>
<evidence type="ECO:0000259" key="3">
    <source>
        <dbReference type="SMART" id="SM01217"/>
    </source>
</evidence>
<evidence type="ECO:0000256" key="1">
    <source>
        <dbReference type="ARBA" id="ARBA00005336"/>
    </source>
</evidence>
<proteinExistence type="inferred from homology"/>
<comment type="similarity">
    <text evidence="1">Belongs to the glycosyl hydrolase 3 family.</text>
</comment>
<accession>A0A0K2ARA7</accession>
<dbReference type="Gene3D" id="2.60.40.10">
    <property type="entry name" value="Immunoglobulins"/>
    <property type="match status" value="1"/>
</dbReference>
<dbReference type="InterPro" id="IPR026891">
    <property type="entry name" value="Fn3-like"/>
</dbReference>
<dbReference type="InterPro" id="IPR013783">
    <property type="entry name" value="Ig-like_fold"/>
</dbReference>
<feature type="domain" description="Fibronectin type III-like" evidence="3">
    <location>
        <begin position="41"/>
        <end position="109"/>
    </location>
</feature>
<dbReference type="EMBL" id="CP012382">
    <property type="protein sequence ID" value="AKZ55514.1"/>
    <property type="molecule type" value="Genomic_DNA"/>
</dbReference>
<dbReference type="KEGG" id="samb:SAM23877_2465"/>
<dbReference type="SMART" id="SM01217">
    <property type="entry name" value="Fn3_like"/>
    <property type="match status" value="1"/>
</dbReference>
<dbReference type="Proteomes" id="UP000061018">
    <property type="component" value="Chromosome"/>
</dbReference>
<dbReference type="PANTHER" id="PTHR42715">
    <property type="entry name" value="BETA-GLUCOSIDASE"/>
    <property type="match status" value="1"/>
</dbReference>
<organism evidence="4 5">
    <name type="scientific">Streptomyces ambofaciens (strain ATCC 23877 / 3486 / DSM 40053 / JCM 4204 / NBRC 12836 / NRRL B-2516)</name>
    <dbReference type="NCBI Taxonomy" id="278992"/>
    <lineage>
        <taxon>Bacteria</taxon>
        <taxon>Bacillati</taxon>
        <taxon>Actinomycetota</taxon>
        <taxon>Actinomycetes</taxon>
        <taxon>Kitasatosporales</taxon>
        <taxon>Streptomycetaceae</taxon>
        <taxon>Streptomyces</taxon>
    </lineage>
</organism>
<dbReference type="InterPro" id="IPR050288">
    <property type="entry name" value="Cellulose_deg_GH3"/>
</dbReference>
<keyword evidence="2" id="KW-0378">Hydrolase</keyword>
<dbReference type="PANTHER" id="PTHR42715:SF10">
    <property type="entry name" value="BETA-GLUCOSIDASE"/>
    <property type="match status" value="1"/>
</dbReference>
<evidence type="ECO:0000256" key="2">
    <source>
        <dbReference type="ARBA" id="ARBA00022801"/>
    </source>
</evidence>
<dbReference type="GO" id="GO:0005975">
    <property type="term" value="P:carbohydrate metabolic process"/>
    <property type="evidence" value="ECO:0007669"/>
    <property type="project" value="UniProtKB-ARBA"/>
</dbReference>
<evidence type="ECO:0000313" key="5">
    <source>
        <dbReference type="Proteomes" id="UP000061018"/>
    </source>
</evidence>
<protein>
    <recommendedName>
        <fullName evidence="3">Fibronectin type III-like domain-containing protein</fullName>
    </recommendedName>
</protein>
<dbReference type="AlphaFoldDB" id="A0A0K2ARA7"/>
<reference evidence="5" key="1">
    <citation type="journal article" date="2015" name="J. Biotechnol.">
        <title>Complete genome sequence of Streptomyces ambofaciens ATCC 23877, the spiramycin producer.</title>
        <authorList>
            <person name="Thibessard A."/>
            <person name="Haas D."/>
            <person name="Gerbaud C."/>
            <person name="Aigle B."/>
            <person name="Lautru S."/>
            <person name="Pernodet J.L."/>
            <person name="Leblond P."/>
        </authorList>
    </citation>
    <scope>NUCLEOTIDE SEQUENCE [LARGE SCALE GENOMIC DNA]</scope>
    <source>
        <strain evidence="5">ATCC 23877 / 3486 / DSM 40053 / JCM 4204 / NBRC 12836 / NRRL B-2516</strain>
    </source>
</reference>
<sequence>MPVRDALAEQRGEGLDDARAHRVVLDQGGRQVRPQLPGGQRVPLVALLERDDIRPARRLAGFAGVEAAPGERVEATVELPRRAFEVWDEATGSWAFVKGSYELQIGRSIADRRITATITV</sequence>
<name>A0A0K2ARA7_STRA7</name>
<gene>
    <name evidence="4" type="ORF">SAM23877_2465</name>
</gene>
<dbReference type="GO" id="GO:0016787">
    <property type="term" value="F:hydrolase activity"/>
    <property type="evidence" value="ECO:0007669"/>
    <property type="project" value="UniProtKB-KW"/>
</dbReference>
<evidence type="ECO:0000313" key="4">
    <source>
        <dbReference type="EMBL" id="AKZ55514.1"/>
    </source>
</evidence>